<dbReference type="InterPro" id="IPR037094">
    <property type="entry name" value="Glyco_hydro_38_cen_sf"/>
</dbReference>
<evidence type="ECO:0000256" key="2">
    <source>
        <dbReference type="ARBA" id="ARBA00022723"/>
    </source>
</evidence>
<dbReference type="GO" id="GO:0046872">
    <property type="term" value="F:metal ion binding"/>
    <property type="evidence" value="ECO:0007669"/>
    <property type="project" value="UniProtKB-KW"/>
</dbReference>
<keyword evidence="4" id="KW-0326">Glycosidase</keyword>
<evidence type="ECO:0000256" key="4">
    <source>
        <dbReference type="ARBA" id="ARBA00023295"/>
    </source>
</evidence>
<dbReference type="SMART" id="SM00872">
    <property type="entry name" value="Alpha-mann_mid"/>
    <property type="match status" value="1"/>
</dbReference>
<dbReference type="GO" id="GO:0006013">
    <property type="term" value="P:mannose metabolic process"/>
    <property type="evidence" value="ECO:0007669"/>
    <property type="project" value="InterPro"/>
</dbReference>
<dbReference type="InterPro" id="IPR011330">
    <property type="entry name" value="Glyco_hydro/deAcase_b/a-brl"/>
</dbReference>
<dbReference type="PANTHER" id="PTHR46017:SF1">
    <property type="entry name" value="ALPHA-MANNOSIDASE 2C1"/>
    <property type="match status" value="1"/>
</dbReference>
<reference evidence="6 7" key="1">
    <citation type="submission" date="2016-07" db="EMBL/GenBank/DDBJ databases">
        <title>Characterization of isolates of Eisenbergiella tayi derived from blood cultures, using whole genome sequencing.</title>
        <authorList>
            <person name="Burdz T."/>
            <person name="Wiebe D."/>
            <person name="Huynh C."/>
            <person name="Bernard K."/>
        </authorList>
    </citation>
    <scope>NUCLEOTIDE SEQUENCE [LARGE SCALE GENOMIC DNA]</scope>
    <source>
        <strain evidence="6 7">NML 120489</strain>
    </source>
</reference>
<evidence type="ECO:0000313" key="7">
    <source>
        <dbReference type="Proteomes" id="UP000095003"/>
    </source>
</evidence>
<proteinExistence type="inferred from homology"/>
<dbReference type="Proteomes" id="UP000095003">
    <property type="component" value="Unassembled WGS sequence"/>
</dbReference>
<evidence type="ECO:0000256" key="3">
    <source>
        <dbReference type="ARBA" id="ARBA00022801"/>
    </source>
</evidence>
<dbReference type="Gene3D" id="2.70.98.30">
    <property type="entry name" value="Golgi alpha-mannosidase II, domain 4"/>
    <property type="match status" value="1"/>
</dbReference>
<gene>
    <name evidence="6" type="ORF">BEH84_05756</name>
</gene>
<accession>A0A1E3A7E4</accession>
<dbReference type="InterPro" id="IPR011013">
    <property type="entry name" value="Gal_mutarotase_sf_dom"/>
</dbReference>
<dbReference type="RefSeq" id="WP_069159197.1">
    <property type="nucleotide sequence ID" value="NZ_DBFYTC010000114.1"/>
</dbReference>
<dbReference type="AlphaFoldDB" id="A0A1E3A7E4"/>
<dbReference type="EMBL" id="MCGI01000007">
    <property type="protein sequence ID" value="ODM04694.1"/>
    <property type="molecule type" value="Genomic_DNA"/>
</dbReference>
<dbReference type="GeneID" id="93300487"/>
<dbReference type="SUPFAM" id="SSF74650">
    <property type="entry name" value="Galactose mutarotase-like"/>
    <property type="match status" value="1"/>
</dbReference>
<dbReference type="SUPFAM" id="SSF88713">
    <property type="entry name" value="Glycoside hydrolase/deacetylase"/>
    <property type="match status" value="1"/>
</dbReference>
<comment type="similarity">
    <text evidence="1">Belongs to the glycosyl hydrolase 38 family.</text>
</comment>
<dbReference type="Gene3D" id="1.20.1270.50">
    <property type="entry name" value="Glycoside hydrolase family 38, central domain"/>
    <property type="match status" value="1"/>
</dbReference>
<dbReference type="GO" id="GO:0004559">
    <property type="term" value="F:alpha-mannosidase activity"/>
    <property type="evidence" value="ECO:0007669"/>
    <property type="project" value="InterPro"/>
</dbReference>
<feature type="domain" description="Glycoside hydrolase family 38 central" evidence="5">
    <location>
        <begin position="271"/>
        <end position="345"/>
    </location>
</feature>
<name>A0A1E3A7E4_9FIRM</name>
<keyword evidence="3" id="KW-0378">Hydrolase</keyword>
<comment type="caution">
    <text evidence="6">The sequence shown here is derived from an EMBL/GenBank/DDBJ whole genome shotgun (WGS) entry which is preliminary data.</text>
</comment>
<dbReference type="CDD" id="cd10789">
    <property type="entry name" value="GH38N_AMII_ER_cytosolic"/>
    <property type="match status" value="1"/>
</dbReference>
<dbReference type="SUPFAM" id="SSF88688">
    <property type="entry name" value="Families 57/38 glycoside transferase middle domain"/>
    <property type="match status" value="1"/>
</dbReference>
<protein>
    <submittedName>
        <fullName evidence="6">Alpha-mannosidase</fullName>
    </submittedName>
</protein>
<evidence type="ECO:0000256" key="1">
    <source>
        <dbReference type="ARBA" id="ARBA00009792"/>
    </source>
</evidence>
<dbReference type="Gene3D" id="3.20.110.10">
    <property type="entry name" value="Glycoside hydrolase 38, N terminal domain"/>
    <property type="match status" value="1"/>
</dbReference>
<dbReference type="PANTHER" id="PTHR46017">
    <property type="entry name" value="ALPHA-MANNOSIDASE 2C1"/>
    <property type="match status" value="1"/>
</dbReference>
<evidence type="ECO:0000259" key="5">
    <source>
        <dbReference type="SMART" id="SM00872"/>
    </source>
</evidence>
<evidence type="ECO:0000313" key="6">
    <source>
        <dbReference type="EMBL" id="ODM04694.1"/>
    </source>
</evidence>
<dbReference type="InterPro" id="IPR000602">
    <property type="entry name" value="Glyco_hydro_38_N"/>
</dbReference>
<keyword evidence="2" id="KW-0479">Metal-binding</keyword>
<dbReference type="GO" id="GO:0030246">
    <property type="term" value="F:carbohydrate binding"/>
    <property type="evidence" value="ECO:0007669"/>
    <property type="project" value="InterPro"/>
</dbReference>
<sequence>MRDNKTLYLVCNAHLDLVWQWEWHESLAEALSTFRIAAAFCETYDGFIFNHNEAKLYQWIEEYDPPLFQKIQDLVQKGKWHIMGGWYLQPDCVMSSGESIFRQMEKGLNYFREKFGCRPRTAINVDSFGHDRGLVQLLLKSGYTSYLVGRPSLEVCKAPGPDFLWEGYDGTCIPVHLAAEGYNSGLGKVRRKLEYYRRQEGTDNSVLALWGIGNHGGGPSKEDLDEISLLQKEWEKEGVQLIHSTPEMYFDSISGSELPLFDREIGPSMPGCYTSQVRIKQTHCLLENMLYQTEKLLAAAEIFTGMEGDWESLKQAEEILLFNEFHDILPGTSVQRAEDAALREMGGAISLLEKEKTRAFMHLCRQTEKLEPGVIPIFACNPHPWPVKAVLECEFQLQDQGWDYTYTDFEVRYQGEVIPSQLEKEGSSIPLDWRKRLVFMADIPPFATAALYAYPKVLTGKPELPQTIESEIRLEGSGGELIIDKKSGLISSYRIDGISLFCPGAARLVVIADNEDPWGMTVNSFPEIIGEFTPASPEQAGKICGLDKAIDPVHIIEHGPVRTVVEAIFLYKRSAAIVHYKFQPITNKLDLEIHLQWNEPNHMVKLSLPTPWKNAECWGQKMLGRARLYENGTENVSQKWISVCNDKLGLTILNRGSYGSSFENGELRLTLLRSPAYTAHPIDDRIILPQDRFLSRIDIGERSFLFSIHGGERECQLNTADKEAAVYNEAPFARSYFTNAGKPTAGGNIKIDEEQIQLLCLKRTDAGYLIHLYNSSSQPRKTRFTFIEREIMVELDPFELKAFHYSQGILEPCGLITLQDTL</sequence>
<dbReference type="Pfam" id="PF01074">
    <property type="entry name" value="Glyco_hydro_38N"/>
    <property type="match status" value="1"/>
</dbReference>
<dbReference type="InterPro" id="IPR015341">
    <property type="entry name" value="Glyco_hydro_38_cen"/>
</dbReference>
<dbReference type="InterPro" id="IPR028995">
    <property type="entry name" value="Glyco_hydro_57/38_cen_sf"/>
</dbReference>
<dbReference type="Pfam" id="PF09261">
    <property type="entry name" value="Alpha-mann_mid"/>
    <property type="match status" value="1"/>
</dbReference>
<dbReference type="Pfam" id="PF07748">
    <property type="entry name" value="Glyco_hydro_38C"/>
    <property type="match status" value="1"/>
</dbReference>
<dbReference type="InterPro" id="IPR011682">
    <property type="entry name" value="Glyco_hydro_38_C"/>
</dbReference>
<dbReference type="GO" id="GO:0009313">
    <property type="term" value="P:oligosaccharide catabolic process"/>
    <property type="evidence" value="ECO:0007669"/>
    <property type="project" value="TreeGrafter"/>
</dbReference>
<dbReference type="InterPro" id="IPR027291">
    <property type="entry name" value="Glyco_hydro_38_N_sf"/>
</dbReference>
<organism evidence="6 7">
    <name type="scientific">Eisenbergiella tayi</name>
    <dbReference type="NCBI Taxonomy" id="1432052"/>
    <lineage>
        <taxon>Bacteria</taxon>
        <taxon>Bacillati</taxon>
        <taxon>Bacillota</taxon>
        <taxon>Clostridia</taxon>
        <taxon>Lachnospirales</taxon>
        <taxon>Lachnospiraceae</taxon>
        <taxon>Eisenbergiella</taxon>
    </lineage>
</organism>